<dbReference type="InterPro" id="IPR052102">
    <property type="entry name" value="Enkurin_domain-protein"/>
</dbReference>
<reference evidence="7 8" key="1">
    <citation type="submission" date="2022-01" db="EMBL/GenBank/DDBJ databases">
        <title>A chromosome-scale genome assembly of the false clownfish, Amphiprion ocellaris.</title>
        <authorList>
            <person name="Ryu T."/>
        </authorList>
    </citation>
    <scope>NUCLEOTIDE SEQUENCE [LARGE SCALE GENOMIC DNA]</scope>
</reference>
<name>A0AAQ5ZVZ5_AMPOC</name>
<evidence type="ECO:0000256" key="4">
    <source>
        <dbReference type="ARBA" id="ARBA00023212"/>
    </source>
</evidence>
<dbReference type="AlphaFoldDB" id="A0AAQ5ZVZ5"/>
<dbReference type="GO" id="GO:0005879">
    <property type="term" value="C:axonemal microtubule"/>
    <property type="evidence" value="ECO:0007669"/>
    <property type="project" value="TreeGrafter"/>
</dbReference>
<dbReference type="GO" id="GO:0005516">
    <property type="term" value="F:calmodulin binding"/>
    <property type="evidence" value="ECO:0007669"/>
    <property type="project" value="TreeGrafter"/>
</dbReference>
<dbReference type="InterPro" id="IPR027012">
    <property type="entry name" value="Enkurin_dom"/>
</dbReference>
<keyword evidence="5" id="KW-0966">Cell projection</keyword>
<dbReference type="Proteomes" id="UP001501940">
    <property type="component" value="Chromosome 1"/>
</dbReference>
<sequence length="236" mass="27764">MFSVGSFSFGSQFVLPRIPENIVKMYVSKFRPTVVQESKLTKDAMRTMGPAKVELPSPDKYLKKPSKESKPLEGEFIYLVILSKKPPVPSRTDNPLIHTKRDFIKTATAVPKKQQPMWVDTNTGHKQPLENSGLVPKYIKKKDYGKVPAYLQQRNEEKLRAEEEYSKFVQEQREQRAPRRLPDEERRGVLIKTRWYDENNFIYLTPAGYFVTLLRFRVNYRFIELQTKKKMDNRTE</sequence>
<keyword evidence="3" id="KW-0963">Cytoplasm</keyword>
<dbReference type="Pfam" id="PF13864">
    <property type="entry name" value="Enkurin"/>
    <property type="match status" value="1"/>
</dbReference>
<keyword evidence="8" id="KW-1185">Reference proteome</keyword>
<dbReference type="PANTHER" id="PTHR21490">
    <property type="entry name" value="ENKURIN-RELATED"/>
    <property type="match status" value="1"/>
</dbReference>
<keyword evidence="4" id="KW-0206">Cytoskeleton</keyword>
<evidence type="ECO:0000259" key="6">
    <source>
        <dbReference type="Pfam" id="PF13864"/>
    </source>
</evidence>
<dbReference type="PANTHER" id="PTHR21490:SF0">
    <property type="entry name" value="ENKURIN"/>
    <property type="match status" value="1"/>
</dbReference>
<evidence type="ECO:0000313" key="7">
    <source>
        <dbReference type="Ensembl" id="ENSAOCP00000068987.1"/>
    </source>
</evidence>
<evidence type="ECO:0000256" key="1">
    <source>
        <dbReference type="ARBA" id="ARBA00004138"/>
    </source>
</evidence>
<evidence type="ECO:0000313" key="8">
    <source>
        <dbReference type="Proteomes" id="UP001501940"/>
    </source>
</evidence>
<organism evidence="7 8">
    <name type="scientific">Amphiprion ocellaris</name>
    <name type="common">Clown anemonefish</name>
    <dbReference type="NCBI Taxonomy" id="80972"/>
    <lineage>
        <taxon>Eukaryota</taxon>
        <taxon>Metazoa</taxon>
        <taxon>Chordata</taxon>
        <taxon>Craniata</taxon>
        <taxon>Vertebrata</taxon>
        <taxon>Euteleostomi</taxon>
        <taxon>Actinopterygii</taxon>
        <taxon>Neopterygii</taxon>
        <taxon>Teleostei</taxon>
        <taxon>Neoteleostei</taxon>
        <taxon>Acanthomorphata</taxon>
        <taxon>Ovalentaria</taxon>
        <taxon>Pomacentridae</taxon>
        <taxon>Amphiprion</taxon>
    </lineage>
</organism>
<dbReference type="GeneTree" id="ENSGT00940000153866"/>
<protein>
    <recommendedName>
        <fullName evidence="6">Enkurin domain-containing protein</fullName>
    </recommendedName>
</protein>
<proteinExistence type="predicted"/>
<reference evidence="7" key="3">
    <citation type="submission" date="2025-09" db="UniProtKB">
        <authorList>
            <consortium name="Ensembl"/>
        </authorList>
    </citation>
    <scope>IDENTIFICATION</scope>
</reference>
<evidence type="ECO:0000256" key="5">
    <source>
        <dbReference type="ARBA" id="ARBA00023273"/>
    </source>
</evidence>
<feature type="domain" description="Enkurin" evidence="6">
    <location>
        <begin position="145"/>
        <end position="196"/>
    </location>
</feature>
<gene>
    <name evidence="7" type="primary">ENKUR</name>
</gene>
<dbReference type="Ensembl" id="ENSAOCT00000067354.1">
    <property type="protein sequence ID" value="ENSAOCP00000068987.1"/>
    <property type="gene ID" value="ENSAOCG00000024743.2"/>
</dbReference>
<dbReference type="GO" id="GO:0001669">
    <property type="term" value="C:acrosomal vesicle"/>
    <property type="evidence" value="ECO:0007669"/>
    <property type="project" value="TreeGrafter"/>
</dbReference>
<reference evidence="7" key="2">
    <citation type="submission" date="2025-08" db="UniProtKB">
        <authorList>
            <consortium name="Ensembl"/>
        </authorList>
    </citation>
    <scope>IDENTIFICATION</scope>
</reference>
<evidence type="ECO:0000256" key="3">
    <source>
        <dbReference type="ARBA" id="ARBA00022490"/>
    </source>
</evidence>
<accession>A0AAQ5ZVZ5</accession>
<evidence type="ECO:0000256" key="2">
    <source>
        <dbReference type="ARBA" id="ARBA00004245"/>
    </source>
</evidence>
<comment type="subcellular location">
    <subcellularLocation>
        <location evidence="1">Cell projection</location>
        <location evidence="1">Cilium</location>
    </subcellularLocation>
    <subcellularLocation>
        <location evidence="2">Cytoplasm</location>
        <location evidence="2">Cytoskeleton</location>
    </subcellularLocation>
</comment>